<keyword evidence="5" id="KW-0460">Magnesium</keyword>
<name>A0A372EKY1_9BURK</name>
<proteinExistence type="predicted"/>
<dbReference type="SUPFAM" id="SSF55811">
    <property type="entry name" value="Nudix"/>
    <property type="match status" value="1"/>
</dbReference>
<dbReference type="Proteomes" id="UP000261931">
    <property type="component" value="Unassembled WGS sequence"/>
</dbReference>
<feature type="domain" description="Nudix hydrolase" evidence="7">
    <location>
        <begin position="65"/>
        <end position="202"/>
    </location>
</feature>
<dbReference type="GO" id="GO:0010945">
    <property type="term" value="F:coenzyme A diphosphatase activity"/>
    <property type="evidence" value="ECO:0007669"/>
    <property type="project" value="InterPro"/>
</dbReference>
<dbReference type="GO" id="GO:0046872">
    <property type="term" value="F:metal ion binding"/>
    <property type="evidence" value="ECO:0007669"/>
    <property type="project" value="UniProtKB-KW"/>
</dbReference>
<dbReference type="InterPro" id="IPR000086">
    <property type="entry name" value="NUDIX_hydrolase_dom"/>
</dbReference>
<dbReference type="InterPro" id="IPR015797">
    <property type="entry name" value="NUDIX_hydrolase-like_dom_sf"/>
</dbReference>
<comment type="cofactor">
    <cofactor evidence="1">
        <name>Mn(2+)</name>
        <dbReference type="ChEBI" id="CHEBI:29035"/>
    </cofactor>
</comment>
<comment type="cofactor">
    <cofactor evidence="2">
        <name>Mg(2+)</name>
        <dbReference type="ChEBI" id="CHEBI:18420"/>
    </cofactor>
</comment>
<gene>
    <name evidence="8" type="ORF">DY262_06245</name>
</gene>
<organism evidence="8 9">
    <name type="scientific">Hydrogenophaga borbori</name>
    <dbReference type="NCBI Taxonomy" id="2294117"/>
    <lineage>
        <taxon>Bacteria</taxon>
        <taxon>Pseudomonadati</taxon>
        <taxon>Pseudomonadota</taxon>
        <taxon>Betaproteobacteria</taxon>
        <taxon>Burkholderiales</taxon>
        <taxon>Comamonadaceae</taxon>
        <taxon>Hydrogenophaga</taxon>
    </lineage>
</organism>
<keyword evidence="9" id="KW-1185">Reference proteome</keyword>
<keyword evidence="4" id="KW-0378">Hydrolase</keyword>
<evidence type="ECO:0000259" key="7">
    <source>
        <dbReference type="PROSITE" id="PS51462"/>
    </source>
</evidence>
<accession>A0A372EKY1</accession>
<sequence>MTEPVVRIPPFDPRTVPVVATGASEGLPPPSPYRLTPDGLRALFQAPPVWTPELRRERRFAEREPADAAVLLPLVVRDELSLLLTQRTATLSTHSGQIAFPGGKVDPQDADAIAAALREADEEVGLPPQNVEVLGTLPVYITGTAFHVTPVVALVRPDFTLRPNPHEVDDVFEVPLRFLMDPRHHRRHLMNFDGNAREWYSMPWHDGQRERFIWGATAGMLRNLYRLLTA</sequence>
<evidence type="ECO:0000256" key="3">
    <source>
        <dbReference type="ARBA" id="ARBA00022723"/>
    </source>
</evidence>
<dbReference type="PROSITE" id="PS51462">
    <property type="entry name" value="NUDIX"/>
    <property type="match status" value="1"/>
</dbReference>
<evidence type="ECO:0000256" key="2">
    <source>
        <dbReference type="ARBA" id="ARBA00001946"/>
    </source>
</evidence>
<dbReference type="Pfam" id="PF00293">
    <property type="entry name" value="NUDIX"/>
    <property type="match status" value="1"/>
</dbReference>
<keyword evidence="6" id="KW-0464">Manganese</keyword>
<evidence type="ECO:0000313" key="8">
    <source>
        <dbReference type="EMBL" id="RFP80050.1"/>
    </source>
</evidence>
<comment type="caution">
    <text evidence="8">The sequence shown here is derived from an EMBL/GenBank/DDBJ whole genome shotgun (WGS) entry which is preliminary data.</text>
</comment>
<dbReference type="CDD" id="cd03426">
    <property type="entry name" value="NUDIX_CoAse_Nudt7"/>
    <property type="match status" value="1"/>
</dbReference>
<evidence type="ECO:0000256" key="1">
    <source>
        <dbReference type="ARBA" id="ARBA00001936"/>
    </source>
</evidence>
<evidence type="ECO:0000256" key="6">
    <source>
        <dbReference type="ARBA" id="ARBA00023211"/>
    </source>
</evidence>
<evidence type="ECO:0000256" key="4">
    <source>
        <dbReference type="ARBA" id="ARBA00022801"/>
    </source>
</evidence>
<dbReference type="Gene3D" id="3.90.79.10">
    <property type="entry name" value="Nucleoside Triphosphate Pyrophosphohydrolase"/>
    <property type="match status" value="1"/>
</dbReference>
<dbReference type="InterPro" id="IPR045121">
    <property type="entry name" value="CoAse"/>
</dbReference>
<keyword evidence="3" id="KW-0479">Metal-binding</keyword>
<dbReference type="PANTHER" id="PTHR12992:SF11">
    <property type="entry name" value="MITOCHONDRIAL COENZYME A DIPHOSPHATASE NUDT8"/>
    <property type="match status" value="1"/>
</dbReference>
<dbReference type="PANTHER" id="PTHR12992">
    <property type="entry name" value="NUDIX HYDROLASE"/>
    <property type="match status" value="1"/>
</dbReference>
<protein>
    <submittedName>
        <fullName evidence="8">CoA pyrophosphatase</fullName>
    </submittedName>
</protein>
<dbReference type="EMBL" id="QVLS01000003">
    <property type="protein sequence ID" value="RFP80050.1"/>
    <property type="molecule type" value="Genomic_DNA"/>
</dbReference>
<evidence type="ECO:0000256" key="5">
    <source>
        <dbReference type="ARBA" id="ARBA00022842"/>
    </source>
</evidence>
<dbReference type="AlphaFoldDB" id="A0A372EKY1"/>
<dbReference type="RefSeq" id="WP_116958105.1">
    <property type="nucleotide sequence ID" value="NZ_QVLS01000003.1"/>
</dbReference>
<reference evidence="8 9" key="1">
    <citation type="submission" date="2018-08" db="EMBL/GenBank/DDBJ databases">
        <title>Hydrogenophaga sp. LA-38 isolated from sludge.</title>
        <authorList>
            <person name="Im W.-T."/>
        </authorList>
    </citation>
    <scope>NUCLEOTIDE SEQUENCE [LARGE SCALE GENOMIC DNA]</scope>
    <source>
        <strain evidence="8 9">LA-38</strain>
    </source>
</reference>
<dbReference type="NCBIfam" id="NF007980">
    <property type="entry name" value="PRK10707.1"/>
    <property type="match status" value="1"/>
</dbReference>
<evidence type="ECO:0000313" key="9">
    <source>
        <dbReference type="Proteomes" id="UP000261931"/>
    </source>
</evidence>